<dbReference type="Proteomes" id="UP000772434">
    <property type="component" value="Unassembled WGS sequence"/>
</dbReference>
<evidence type="ECO:0000313" key="2">
    <source>
        <dbReference type="EMBL" id="KAF9062130.1"/>
    </source>
</evidence>
<evidence type="ECO:0000256" key="1">
    <source>
        <dbReference type="SAM" id="SignalP"/>
    </source>
</evidence>
<name>A0A9P5U018_9AGAR</name>
<feature type="chain" id="PRO_5040358569" evidence="1">
    <location>
        <begin position="23"/>
        <end position="218"/>
    </location>
</feature>
<keyword evidence="1" id="KW-0732">Signal</keyword>
<protein>
    <submittedName>
        <fullName evidence="2">Uncharacterized protein</fullName>
    </submittedName>
</protein>
<dbReference type="EMBL" id="JADNRY010000181">
    <property type="protein sequence ID" value="KAF9062130.1"/>
    <property type="molecule type" value="Genomic_DNA"/>
</dbReference>
<keyword evidence="3" id="KW-1185">Reference proteome</keyword>
<dbReference type="AlphaFoldDB" id="A0A9P5U018"/>
<gene>
    <name evidence="2" type="ORF">BDP27DRAFT_1337066</name>
</gene>
<evidence type="ECO:0000313" key="3">
    <source>
        <dbReference type="Proteomes" id="UP000772434"/>
    </source>
</evidence>
<organism evidence="2 3">
    <name type="scientific">Rhodocollybia butyracea</name>
    <dbReference type="NCBI Taxonomy" id="206335"/>
    <lineage>
        <taxon>Eukaryota</taxon>
        <taxon>Fungi</taxon>
        <taxon>Dikarya</taxon>
        <taxon>Basidiomycota</taxon>
        <taxon>Agaricomycotina</taxon>
        <taxon>Agaricomycetes</taxon>
        <taxon>Agaricomycetidae</taxon>
        <taxon>Agaricales</taxon>
        <taxon>Marasmiineae</taxon>
        <taxon>Omphalotaceae</taxon>
        <taxon>Rhodocollybia</taxon>
    </lineage>
</organism>
<reference evidence="2" key="1">
    <citation type="submission" date="2020-11" db="EMBL/GenBank/DDBJ databases">
        <authorList>
            <consortium name="DOE Joint Genome Institute"/>
            <person name="Ahrendt S."/>
            <person name="Riley R."/>
            <person name="Andreopoulos W."/>
            <person name="Labutti K."/>
            <person name="Pangilinan J."/>
            <person name="Ruiz-Duenas F.J."/>
            <person name="Barrasa J.M."/>
            <person name="Sanchez-Garcia M."/>
            <person name="Camarero S."/>
            <person name="Miyauchi S."/>
            <person name="Serrano A."/>
            <person name="Linde D."/>
            <person name="Babiker R."/>
            <person name="Drula E."/>
            <person name="Ayuso-Fernandez I."/>
            <person name="Pacheco R."/>
            <person name="Padilla G."/>
            <person name="Ferreira P."/>
            <person name="Barriuso J."/>
            <person name="Kellner H."/>
            <person name="Castanera R."/>
            <person name="Alfaro M."/>
            <person name="Ramirez L."/>
            <person name="Pisabarro A.G."/>
            <person name="Kuo A."/>
            <person name="Tritt A."/>
            <person name="Lipzen A."/>
            <person name="He G."/>
            <person name="Yan M."/>
            <person name="Ng V."/>
            <person name="Cullen D."/>
            <person name="Martin F."/>
            <person name="Rosso M.-N."/>
            <person name="Henrissat B."/>
            <person name="Hibbett D."/>
            <person name="Martinez A.T."/>
            <person name="Grigoriev I.V."/>
        </authorList>
    </citation>
    <scope>NUCLEOTIDE SEQUENCE</scope>
    <source>
        <strain evidence="2">AH 40177</strain>
    </source>
</reference>
<accession>A0A9P5U018</accession>
<comment type="caution">
    <text evidence="2">The sequence shown here is derived from an EMBL/GenBank/DDBJ whole genome shotgun (WGS) entry which is preliminary data.</text>
</comment>
<proteinExistence type="predicted"/>
<feature type="signal peptide" evidence="1">
    <location>
        <begin position="1"/>
        <end position="22"/>
    </location>
</feature>
<sequence length="218" mass="24794">MRMAPLIHCLGIFSVLIITAHGAPTLKPLISNTERFSVAILEKDFSRVTHTLKSGLESRITNTIVKMFHLPSKGSMDDIYYSNDFERGKEEVPNEFIKPMFRFALRDRKPLDREGPLCKDYTCYGWTERTNPDGRFGPIFSRLSVDTDSDGHLTSTWRRHRLDPSESPAIRKKGDKLNAKFEATFKEFGRKNGITVIIEGSDNEVNGKLANIQGYFSC</sequence>